<evidence type="ECO:0000313" key="2">
    <source>
        <dbReference type="Proteomes" id="UP001610446"/>
    </source>
</evidence>
<proteinExistence type="predicted"/>
<keyword evidence="2" id="KW-1185">Reference proteome</keyword>
<organism evidence="1 2">
    <name type="scientific">Aspergillus pseudoustus</name>
    <dbReference type="NCBI Taxonomy" id="1810923"/>
    <lineage>
        <taxon>Eukaryota</taxon>
        <taxon>Fungi</taxon>
        <taxon>Dikarya</taxon>
        <taxon>Ascomycota</taxon>
        <taxon>Pezizomycotina</taxon>
        <taxon>Eurotiomycetes</taxon>
        <taxon>Eurotiomycetidae</taxon>
        <taxon>Eurotiales</taxon>
        <taxon>Aspergillaceae</taxon>
        <taxon>Aspergillus</taxon>
        <taxon>Aspergillus subgen. Nidulantes</taxon>
    </lineage>
</organism>
<protein>
    <submittedName>
        <fullName evidence="1">Uncharacterized protein</fullName>
    </submittedName>
</protein>
<evidence type="ECO:0000313" key="1">
    <source>
        <dbReference type="EMBL" id="KAL2826901.1"/>
    </source>
</evidence>
<dbReference type="Proteomes" id="UP001610446">
    <property type="component" value="Unassembled WGS sequence"/>
</dbReference>
<accession>A0ABR4IGN7</accession>
<gene>
    <name evidence="1" type="ORF">BJY01DRAFT_229501</name>
</gene>
<dbReference type="EMBL" id="JBFXLU010000422">
    <property type="protein sequence ID" value="KAL2826901.1"/>
    <property type="molecule type" value="Genomic_DNA"/>
</dbReference>
<sequence>MDERGYSVVTSRPNPNELPPSIGKDVLNYLASSSDEMIYADSADHPVAIKKEWQKYMEDGINLDVNLLVHFKSIQAVIWQGPIIYSLALPSSAGNCVPRKAHPCPSAISIWKPAWGMSLLKVYPGSHKFQTIEELQESEISPVPLRLYPNQVLFTRGGLWVEEGSGAGYLMWMGASLSIIGLHIDMHCLSFIARAYGATQFLLRREPAVTHQAQENRPLPQQKQIMSNNRLPNSRSETGDKLLAEALIDRPRLIEFFKLLQDPTGLILRASYHTADDIRAVECFMHVLRARRLAQRFYSRGVSIVNFIEEEGLPNTTQTQRNIRLGKKLYCVELAFGFPGIWLALMTVLPRFDHLPNSEVDALPQLLREQSEVFLTFASDLSSLMDESTRLYGIWVEYFSSEGGHRHA</sequence>
<comment type="caution">
    <text evidence="1">The sequence shown here is derived from an EMBL/GenBank/DDBJ whole genome shotgun (WGS) entry which is preliminary data.</text>
</comment>
<reference evidence="1 2" key="1">
    <citation type="submission" date="2024-07" db="EMBL/GenBank/DDBJ databases">
        <title>Section-level genome sequencing and comparative genomics of Aspergillus sections Usti and Cavernicolus.</title>
        <authorList>
            <consortium name="Lawrence Berkeley National Laboratory"/>
            <person name="Nybo J.L."/>
            <person name="Vesth T.C."/>
            <person name="Theobald S."/>
            <person name="Frisvad J.C."/>
            <person name="Larsen T.O."/>
            <person name="Kjaerboelling I."/>
            <person name="Rothschild-Mancinelli K."/>
            <person name="Lyhne E.K."/>
            <person name="Kogle M.E."/>
            <person name="Barry K."/>
            <person name="Clum A."/>
            <person name="Na H."/>
            <person name="Ledsgaard L."/>
            <person name="Lin J."/>
            <person name="Lipzen A."/>
            <person name="Kuo A."/>
            <person name="Riley R."/>
            <person name="Mondo S."/>
            <person name="Labutti K."/>
            <person name="Haridas S."/>
            <person name="Pangalinan J."/>
            <person name="Salamov A.A."/>
            <person name="Simmons B.A."/>
            <person name="Magnuson J.K."/>
            <person name="Chen J."/>
            <person name="Drula E."/>
            <person name="Henrissat B."/>
            <person name="Wiebenga A."/>
            <person name="Lubbers R.J."/>
            <person name="Gomes A.C."/>
            <person name="Makela M.R."/>
            <person name="Stajich J."/>
            <person name="Grigoriev I.V."/>
            <person name="Mortensen U.H."/>
            <person name="De Vries R.P."/>
            <person name="Baker S.E."/>
            <person name="Andersen M.R."/>
        </authorList>
    </citation>
    <scope>NUCLEOTIDE SEQUENCE [LARGE SCALE GENOMIC DNA]</scope>
    <source>
        <strain evidence="1 2">CBS 123904</strain>
    </source>
</reference>
<name>A0ABR4IGN7_9EURO</name>